<evidence type="ECO:0000256" key="1">
    <source>
        <dbReference type="SAM" id="MobiDB-lite"/>
    </source>
</evidence>
<keyword evidence="3" id="KW-1185">Reference proteome</keyword>
<dbReference type="Proteomes" id="UP000005561">
    <property type="component" value="Unassembled WGS sequence"/>
</dbReference>
<evidence type="ECO:0000313" key="3">
    <source>
        <dbReference type="Proteomes" id="UP000005561"/>
    </source>
</evidence>
<dbReference type="AlphaFoldDB" id="C6LAX9"/>
<name>C6LAX9_9FIRM</name>
<reference evidence="2" key="1">
    <citation type="submission" date="2009-07" db="EMBL/GenBank/DDBJ databases">
        <authorList>
            <person name="Weinstock G."/>
            <person name="Sodergren E."/>
            <person name="Clifton S."/>
            <person name="Fulton L."/>
            <person name="Fulton B."/>
            <person name="Courtney L."/>
            <person name="Fronick C."/>
            <person name="Harrison M."/>
            <person name="Strong C."/>
            <person name="Farmer C."/>
            <person name="Delahaunty K."/>
            <person name="Markovic C."/>
            <person name="Hall O."/>
            <person name="Minx P."/>
            <person name="Tomlinson C."/>
            <person name="Mitreva M."/>
            <person name="Nelson J."/>
            <person name="Hou S."/>
            <person name="Wollam A."/>
            <person name="Pepin K.H."/>
            <person name="Johnson M."/>
            <person name="Bhonagiri V."/>
            <person name="Nash W.E."/>
            <person name="Warren W."/>
            <person name="Chinwalla A."/>
            <person name="Mardis E.R."/>
            <person name="Wilson R.K."/>
        </authorList>
    </citation>
    <scope>NUCLEOTIDE SEQUENCE [LARGE SCALE GENOMIC DNA]</scope>
    <source>
        <strain evidence="2">DSM 14469</strain>
    </source>
</reference>
<feature type="region of interest" description="Disordered" evidence="1">
    <location>
        <begin position="1"/>
        <end position="23"/>
    </location>
</feature>
<protein>
    <submittedName>
        <fullName evidence="2">Uncharacterized protein</fullName>
    </submittedName>
</protein>
<accession>C6LAX9</accession>
<gene>
    <name evidence="2" type="ORF">BRYFOR_05773</name>
</gene>
<comment type="caution">
    <text evidence="2">The sequence shown here is derived from an EMBL/GenBank/DDBJ whole genome shotgun (WGS) entry which is preliminary data.</text>
</comment>
<organism evidence="2 3">
    <name type="scientific">Marvinbryantia formatexigens DSM 14469</name>
    <dbReference type="NCBI Taxonomy" id="478749"/>
    <lineage>
        <taxon>Bacteria</taxon>
        <taxon>Bacillati</taxon>
        <taxon>Bacillota</taxon>
        <taxon>Clostridia</taxon>
        <taxon>Lachnospirales</taxon>
        <taxon>Lachnospiraceae</taxon>
        <taxon>Marvinbryantia</taxon>
    </lineage>
</organism>
<dbReference type="EMBL" id="ACCL02000003">
    <property type="protein sequence ID" value="EET62110.1"/>
    <property type="molecule type" value="Genomic_DNA"/>
</dbReference>
<evidence type="ECO:0000313" key="2">
    <source>
        <dbReference type="EMBL" id="EET62110.1"/>
    </source>
</evidence>
<sequence length="44" mass="5057">MNEENRPWQFVTEQPGKGPVGPFLTCRQNRTRHAANSLHRRPAA</sequence>
<proteinExistence type="predicted"/>